<dbReference type="PATRIC" id="fig|324602.8.peg.428"/>
<keyword evidence="2" id="KW-0285">Flavoprotein</keyword>
<comment type="similarity">
    <text evidence="6">Belongs to the FAD-dependent oxidoreductase 2 family. 3-oxosteroid dehydrogenase subfamily.</text>
</comment>
<evidence type="ECO:0000256" key="4">
    <source>
        <dbReference type="ARBA" id="ARBA00023002"/>
    </source>
</evidence>
<dbReference type="Pfam" id="PF00890">
    <property type="entry name" value="FAD_binding_2"/>
    <property type="match status" value="1"/>
</dbReference>
<reference evidence="11" key="1">
    <citation type="journal article" date="2011" name="BMC Genomics">
        <title>Complete genome sequence of the filamentous anoxygenic phototrophic bacterium Chloroflexus aurantiacus.</title>
        <authorList>
            <person name="Tang K.H."/>
            <person name="Barry K."/>
            <person name="Chertkov O."/>
            <person name="Dalin E."/>
            <person name="Han C.S."/>
            <person name="Hauser L.J."/>
            <person name="Honchak B.M."/>
            <person name="Karbach L.E."/>
            <person name="Land M.L."/>
            <person name="Lapidus A."/>
            <person name="Larimer F.W."/>
            <person name="Mikhailova N."/>
            <person name="Pitluck S."/>
            <person name="Pierson B.K."/>
            <person name="Blankenship R.E."/>
        </authorList>
    </citation>
    <scope>NUCLEOTIDE SEQUENCE [LARGE SCALE GENOMIC DNA]</scope>
    <source>
        <strain evidence="11">ATCC 29366 / DSM 635 / J-10-fl</strain>
    </source>
</reference>
<dbReference type="InterPro" id="IPR050315">
    <property type="entry name" value="FAD-oxidoreductase_2"/>
</dbReference>
<dbReference type="PANTHER" id="PTHR43400">
    <property type="entry name" value="FUMARATE REDUCTASE"/>
    <property type="match status" value="1"/>
</dbReference>
<dbReference type="STRING" id="324602.Caur_0376"/>
<accession>A9WDM0</accession>
<evidence type="ECO:0000256" key="3">
    <source>
        <dbReference type="ARBA" id="ARBA00022827"/>
    </source>
</evidence>
<evidence type="ECO:0000256" key="6">
    <source>
        <dbReference type="ARBA" id="ARBA00061147"/>
    </source>
</evidence>
<keyword evidence="3" id="KW-0274">FAD</keyword>
<dbReference type="HOGENOM" id="CLU_011398_4_2_0"/>
<evidence type="ECO:0000259" key="9">
    <source>
        <dbReference type="Pfam" id="PF00890"/>
    </source>
</evidence>
<proteinExistence type="inferred from homology"/>
<sequence length="557" mass="61201">MDRSDYQTDVLIVGSGAGALVAALVAKEAGLETLVIEKTDLVGGSSAMSGGGLWIPNNPVSREAGVEDSFEMAWRYLEEVVPAAGPAASPDRRRAFLEYGPQMVEFLRRLGFRWHAAIGYPDYYPERPGGSKRGRAIEGSIFDGRQLGPWLKRLRPFPGAPPIPIHTNEVASFLVSLRTVRGFLMAMRVFGRFFQRALGKVPMGLGASLVGQLLWLCLQRNIPIWLESSLEELVVDHGRVAGAVVRREGRTLRVAARRGVLLAAGGFEHHGEMRERYLPKPTSTDWAVGASGNTGDAIRAAQALGAAVALMDKAWGGPVVILPQGQVSFLVGERSLPFSIIVDSKGERFMNESASYVDCWRWQYERHRQTPAIPAWLIMESRHRRYYPFGLLPPGITPQSATSSQFLVRAQTLRELAMRIGIDPDGLERTVVRFNRMAQQGKDEDFHRGESAYDRFYSDPRVKPNPNLGPLERPPFYATAIYPGELGTLGGLLTDEWGQVLHENGEPIPGLYATGNTSASVFGGTYPGPGSTLGPACTFAYIAMQHIVQNMQLVERV</sequence>
<evidence type="ECO:0000256" key="1">
    <source>
        <dbReference type="ARBA" id="ARBA00001974"/>
    </source>
</evidence>
<dbReference type="InterPro" id="IPR036188">
    <property type="entry name" value="FAD/NAD-bd_sf"/>
</dbReference>
<feature type="domain" description="FAD-dependent oxidoreductase 2 FAD-binding" evidence="9">
    <location>
        <begin position="9"/>
        <end position="533"/>
    </location>
</feature>
<dbReference type="Proteomes" id="UP000002008">
    <property type="component" value="Chromosome"/>
</dbReference>
<dbReference type="SUPFAM" id="SSF51905">
    <property type="entry name" value="FAD/NAD(P)-binding domain"/>
    <property type="match status" value="1"/>
</dbReference>
<evidence type="ECO:0000313" key="10">
    <source>
        <dbReference type="EMBL" id="ABY33626.1"/>
    </source>
</evidence>
<dbReference type="Gene3D" id="3.90.700.10">
    <property type="entry name" value="Succinate dehydrogenase/fumarate reductase flavoprotein, catalytic domain"/>
    <property type="match status" value="1"/>
</dbReference>
<dbReference type="EMBL" id="CP000909">
    <property type="protein sequence ID" value="ABY33626.1"/>
    <property type="molecule type" value="Genomic_DNA"/>
</dbReference>
<evidence type="ECO:0000256" key="7">
    <source>
        <dbReference type="ARBA" id="ARBA00066536"/>
    </source>
</evidence>
<protein>
    <recommendedName>
        <fullName evidence="8">3-oxosteroid 1-dehydrogenase</fullName>
        <ecNumber evidence="7">1.3.99.4</ecNumber>
    </recommendedName>
</protein>
<dbReference type="PANTHER" id="PTHR43400:SF10">
    <property type="entry name" value="3-OXOSTEROID 1-DEHYDROGENASE"/>
    <property type="match status" value="1"/>
</dbReference>
<dbReference type="EnsemblBacteria" id="ABY33626">
    <property type="protein sequence ID" value="ABY33626"/>
    <property type="gene ID" value="Caur_0376"/>
</dbReference>
<dbReference type="GO" id="GO:0008202">
    <property type="term" value="P:steroid metabolic process"/>
    <property type="evidence" value="ECO:0007669"/>
    <property type="project" value="UniProtKB-ARBA"/>
</dbReference>
<dbReference type="EC" id="1.3.99.4" evidence="7"/>
<dbReference type="AlphaFoldDB" id="A9WDM0"/>
<comment type="cofactor">
    <cofactor evidence="1">
        <name>FAD</name>
        <dbReference type="ChEBI" id="CHEBI:57692"/>
    </cofactor>
</comment>
<dbReference type="GO" id="GO:0005737">
    <property type="term" value="C:cytoplasm"/>
    <property type="evidence" value="ECO:0000318"/>
    <property type="project" value="GO_Central"/>
</dbReference>
<evidence type="ECO:0000256" key="2">
    <source>
        <dbReference type="ARBA" id="ARBA00022630"/>
    </source>
</evidence>
<dbReference type="InterPro" id="IPR003953">
    <property type="entry name" value="FAD-dep_OxRdtase_2_FAD-bd"/>
</dbReference>
<keyword evidence="11" id="KW-1185">Reference proteome</keyword>
<dbReference type="eggNOG" id="COG1053">
    <property type="taxonomic scope" value="Bacteria"/>
</dbReference>
<comment type="catalytic activity">
    <reaction evidence="5">
        <text>a 3-oxosteroid + A = a 3-oxo-Delta(1)-steroid + AH2</text>
        <dbReference type="Rhea" id="RHEA:13329"/>
        <dbReference type="ChEBI" id="CHEBI:13193"/>
        <dbReference type="ChEBI" id="CHEBI:17499"/>
        <dbReference type="ChEBI" id="CHEBI:20156"/>
        <dbReference type="ChEBI" id="CHEBI:47788"/>
        <dbReference type="EC" id="1.3.99.4"/>
    </reaction>
</comment>
<dbReference type="InParanoid" id="A9WDM0"/>
<dbReference type="KEGG" id="cau:Caur_0376"/>
<dbReference type="Gene3D" id="3.50.50.60">
    <property type="entry name" value="FAD/NAD(P)-binding domain"/>
    <property type="match status" value="2"/>
</dbReference>
<dbReference type="RefSeq" id="WP_012256282.1">
    <property type="nucleotide sequence ID" value="NC_010175.1"/>
</dbReference>
<dbReference type="GO" id="GO:0047571">
    <property type="term" value="F:3-oxosteroid 1-dehydrogenase activity"/>
    <property type="evidence" value="ECO:0007669"/>
    <property type="project" value="UniProtKB-EC"/>
</dbReference>
<dbReference type="SUPFAM" id="SSF56425">
    <property type="entry name" value="Succinate dehydrogenase/fumarate reductase flavoprotein, catalytic domain"/>
    <property type="match status" value="1"/>
</dbReference>
<name>A9WDM0_CHLAA</name>
<dbReference type="InterPro" id="IPR027477">
    <property type="entry name" value="Succ_DH/fumarate_Rdtase_cat_sf"/>
</dbReference>
<organism evidence="10 11">
    <name type="scientific">Chloroflexus aurantiacus (strain ATCC 29366 / DSM 635 / J-10-fl)</name>
    <dbReference type="NCBI Taxonomy" id="324602"/>
    <lineage>
        <taxon>Bacteria</taxon>
        <taxon>Bacillati</taxon>
        <taxon>Chloroflexota</taxon>
        <taxon>Chloroflexia</taxon>
        <taxon>Chloroflexales</taxon>
        <taxon>Chloroflexineae</taxon>
        <taxon>Chloroflexaceae</taxon>
        <taxon>Chloroflexus</taxon>
    </lineage>
</organism>
<dbReference type="FunFam" id="3.50.50.60:FF:000208">
    <property type="entry name" value="3-ketosteroid dehydrogenase"/>
    <property type="match status" value="1"/>
</dbReference>
<gene>
    <name evidence="10" type="ordered locus">Caur_0376</name>
</gene>
<evidence type="ECO:0000256" key="5">
    <source>
        <dbReference type="ARBA" id="ARBA00051951"/>
    </source>
</evidence>
<keyword evidence="4 10" id="KW-0560">Oxidoreductase</keyword>
<evidence type="ECO:0000256" key="8">
    <source>
        <dbReference type="ARBA" id="ARBA00069709"/>
    </source>
</evidence>
<evidence type="ECO:0000313" key="11">
    <source>
        <dbReference type="Proteomes" id="UP000002008"/>
    </source>
</evidence>